<dbReference type="NCBIfam" id="TIGR00526">
    <property type="entry name" value="folB_dom"/>
    <property type="match status" value="1"/>
</dbReference>
<dbReference type="InterPro" id="IPR043133">
    <property type="entry name" value="GTP-CH-I_C/QueF"/>
</dbReference>
<dbReference type="AlphaFoldDB" id="A0A0M2V3G6"/>
<dbReference type="RefSeq" id="WP_046557575.1">
    <property type="nucleotide sequence ID" value="NZ_LAHO01000009.1"/>
</dbReference>
<evidence type="ECO:0000256" key="2">
    <source>
        <dbReference type="ARBA" id="ARBA00001353"/>
    </source>
</evidence>
<protein>
    <recommendedName>
        <fullName evidence="8">7,8-dihydroneopterin aldolase</fullName>
        <ecNumber evidence="8">4.1.2.25</ecNumber>
    </recommendedName>
</protein>
<keyword evidence="7 8" id="KW-0456">Lyase</keyword>
<dbReference type="PANTHER" id="PTHR42844:SF1">
    <property type="entry name" value="DIHYDRONEOPTERIN ALDOLASE 1-RELATED"/>
    <property type="match status" value="1"/>
</dbReference>
<dbReference type="GO" id="GO:0005737">
    <property type="term" value="C:cytoplasm"/>
    <property type="evidence" value="ECO:0007669"/>
    <property type="project" value="TreeGrafter"/>
</dbReference>
<dbReference type="FunFam" id="3.30.1130.10:FF:000002">
    <property type="entry name" value="7,8-dihydroneopterin aldolase"/>
    <property type="match status" value="1"/>
</dbReference>
<dbReference type="UniPathway" id="UPA00077">
    <property type="reaction ID" value="UER00154"/>
</dbReference>
<comment type="catalytic activity">
    <reaction evidence="2 8">
        <text>7,8-dihydroneopterin = 6-hydroxymethyl-7,8-dihydropterin + glycolaldehyde</text>
        <dbReference type="Rhea" id="RHEA:10540"/>
        <dbReference type="ChEBI" id="CHEBI:17001"/>
        <dbReference type="ChEBI" id="CHEBI:17071"/>
        <dbReference type="ChEBI" id="CHEBI:44841"/>
        <dbReference type="EC" id="4.1.2.25"/>
    </reaction>
</comment>
<dbReference type="InterPro" id="IPR006156">
    <property type="entry name" value="Dihydroneopterin_aldolase"/>
</dbReference>
<comment type="caution">
    <text evidence="10">The sequence shown here is derived from an EMBL/GenBank/DDBJ whole genome shotgun (WGS) entry which is preliminary data.</text>
</comment>
<dbReference type="SUPFAM" id="SSF55620">
    <property type="entry name" value="Tetrahydrobiopterin biosynthesis enzymes-like"/>
    <property type="match status" value="1"/>
</dbReference>
<dbReference type="Pfam" id="PF02152">
    <property type="entry name" value="FolB"/>
    <property type="match status" value="1"/>
</dbReference>
<dbReference type="OrthoDB" id="9810587at2"/>
<dbReference type="GO" id="GO:0046654">
    <property type="term" value="P:tetrahydrofolate biosynthetic process"/>
    <property type="evidence" value="ECO:0007669"/>
    <property type="project" value="UniProtKB-UniRule"/>
</dbReference>
<evidence type="ECO:0000313" key="10">
    <source>
        <dbReference type="EMBL" id="KKO45402.1"/>
    </source>
</evidence>
<keyword evidence="6" id="KW-0413">Isomerase</keyword>
<dbReference type="Proteomes" id="UP000034228">
    <property type="component" value="Unassembled WGS sequence"/>
</dbReference>
<dbReference type="SMART" id="SM00905">
    <property type="entry name" value="FolB"/>
    <property type="match status" value="1"/>
</dbReference>
<dbReference type="InterPro" id="IPR006157">
    <property type="entry name" value="FolB_dom"/>
</dbReference>
<dbReference type="NCBIfam" id="TIGR00525">
    <property type="entry name" value="folB"/>
    <property type="match status" value="1"/>
</dbReference>
<evidence type="ECO:0000256" key="4">
    <source>
        <dbReference type="ARBA" id="ARBA00005708"/>
    </source>
</evidence>
<dbReference type="EC" id="4.1.2.25" evidence="8"/>
<keyword evidence="11" id="KW-1185">Reference proteome</keyword>
<comment type="function">
    <text evidence="8">Catalyzes the conversion of 7,8-dihydroneopterin to 6-hydroxymethyl-7,8-dihydropterin.</text>
</comment>
<evidence type="ECO:0000256" key="6">
    <source>
        <dbReference type="ARBA" id="ARBA00023235"/>
    </source>
</evidence>
<evidence type="ECO:0000313" key="11">
    <source>
        <dbReference type="Proteomes" id="UP000034228"/>
    </source>
</evidence>
<feature type="domain" description="Dihydroneopterin aldolase/epimerase" evidence="9">
    <location>
        <begin position="4"/>
        <end position="114"/>
    </location>
</feature>
<accession>A0A0M2V3G6</accession>
<gene>
    <name evidence="10" type="primary">folB</name>
    <name evidence="10" type="ORF">WG68_10120</name>
</gene>
<reference evidence="10 11" key="1">
    <citation type="submission" date="2015-03" db="EMBL/GenBank/DDBJ databases">
        <title>Draft genome sequences of two protease-producing strains of Arsukibacterium isolated from two cold and alkaline environments.</title>
        <authorList>
            <person name="Lylloff J.E."/>
            <person name="Skov L.B."/>
            <person name="Jepsen M."/>
            <person name="Hallin P.F."/>
            <person name="Sorensen S.J."/>
            <person name="Stougaard P."/>
            <person name="Glaring M.A."/>
        </authorList>
    </citation>
    <scope>NUCLEOTIDE SEQUENCE [LARGE SCALE GENOMIC DNA]</scope>
    <source>
        <strain evidence="10 11">GCM72</strain>
    </source>
</reference>
<dbReference type="GO" id="GO:0004150">
    <property type="term" value="F:dihydroneopterin aldolase activity"/>
    <property type="evidence" value="ECO:0007669"/>
    <property type="project" value="UniProtKB-UniRule"/>
</dbReference>
<dbReference type="PATRIC" id="fig|336831.14.peg.905"/>
<comment type="pathway">
    <text evidence="3 8">Cofactor biosynthesis; tetrahydrofolate biosynthesis; 2-amino-4-hydroxy-6-hydroxymethyl-7,8-dihydropteridine diphosphate from 7,8-dihydroneopterin triphosphate: step 3/4.</text>
</comment>
<evidence type="ECO:0000256" key="7">
    <source>
        <dbReference type="ARBA" id="ARBA00023239"/>
    </source>
</evidence>
<dbReference type="PANTHER" id="PTHR42844">
    <property type="entry name" value="DIHYDRONEOPTERIN ALDOLASE 1-RELATED"/>
    <property type="match status" value="1"/>
</dbReference>
<sequence length="126" mass="13638">MDIVFIKQLQVDTVIGVYDWEKSIQQRLLLDLALTADQRSAAASDDIGLTLDYAVIAEKVTALITAQPIELIETVAEKVASMLLAEFATSKVEVTVSKPGAVPRAQTVGVHIVRTAPAAQLQQEQH</sequence>
<dbReference type="STRING" id="336831.WG68_10120"/>
<evidence type="ECO:0000256" key="1">
    <source>
        <dbReference type="ARBA" id="ARBA00000693"/>
    </source>
</evidence>
<comment type="similarity">
    <text evidence="4 8">Belongs to the DHNA family.</text>
</comment>
<keyword evidence="5 8" id="KW-0289">Folate biosynthesis</keyword>
<proteinExistence type="inferred from homology"/>
<evidence type="ECO:0000256" key="8">
    <source>
        <dbReference type="RuleBase" id="RU362079"/>
    </source>
</evidence>
<evidence type="ECO:0000256" key="5">
    <source>
        <dbReference type="ARBA" id="ARBA00022909"/>
    </source>
</evidence>
<name>A0A0M2V3G6_9GAMM</name>
<comment type="catalytic activity">
    <reaction evidence="1">
        <text>7,8-dihydroneopterin = 7,8-dihydromonapterin</text>
        <dbReference type="Rhea" id="RHEA:45328"/>
        <dbReference type="ChEBI" id="CHEBI:17001"/>
        <dbReference type="ChEBI" id="CHEBI:71175"/>
        <dbReference type="EC" id="5.1.99.8"/>
    </reaction>
</comment>
<evidence type="ECO:0000256" key="3">
    <source>
        <dbReference type="ARBA" id="ARBA00005013"/>
    </source>
</evidence>
<evidence type="ECO:0000259" key="9">
    <source>
        <dbReference type="SMART" id="SM00905"/>
    </source>
</evidence>
<dbReference type="EMBL" id="LAHO01000009">
    <property type="protein sequence ID" value="KKO45402.1"/>
    <property type="molecule type" value="Genomic_DNA"/>
</dbReference>
<dbReference type="Gene3D" id="3.30.1130.10">
    <property type="match status" value="1"/>
</dbReference>
<dbReference type="GO" id="GO:0016853">
    <property type="term" value="F:isomerase activity"/>
    <property type="evidence" value="ECO:0007669"/>
    <property type="project" value="UniProtKB-KW"/>
</dbReference>
<dbReference type="GO" id="GO:0046656">
    <property type="term" value="P:folic acid biosynthetic process"/>
    <property type="evidence" value="ECO:0007669"/>
    <property type="project" value="UniProtKB-UniRule"/>
</dbReference>
<organism evidence="10 11">
    <name type="scientific">Arsukibacterium ikkense</name>
    <dbReference type="NCBI Taxonomy" id="336831"/>
    <lineage>
        <taxon>Bacteria</taxon>
        <taxon>Pseudomonadati</taxon>
        <taxon>Pseudomonadota</taxon>
        <taxon>Gammaproteobacteria</taxon>
        <taxon>Chromatiales</taxon>
        <taxon>Chromatiaceae</taxon>
        <taxon>Arsukibacterium</taxon>
    </lineage>
</organism>